<organism evidence="8 9">
    <name type="scientific">Effusibacillus consociatus</name>
    <dbReference type="NCBI Taxonomy" id="1117041"/>
    <lineage>
        <taxon>Bacteria</taxon>
        <taxon>Bacillati</taxon>
        <taxon>Bacillota</taxon>
        <taxon>Bacilli</taxon>
        <taxon>Bacillales</taxon>
        <taxon>Alicyclobacillaceae</taxon>
        <taxon>Effusibacillus</taxon>
    </lineage>
</organism>
<keyword evidence="4" id="KW-0408">Iron</keyword>
<proteinExistence type="predicted"/>
<evidence type="ECO:0000256" key="3">
    <source>
        <dbReference type="ARBA" id="ARBA00023002"/>
    </source>
</evidence>
<dbReference type="PANTHER" id="PTHR43255">
    <property type="entry name" value="IRON-SULFUR-BINDING OXIDOREDUCTASE FADF-RELATED-RELATED"/>
    <property type="match status" value="1"/>
</dbReference>
<feature type="transmembrane region" description="Helical" evidence="6">
    <location>
        <begin position="69"/>
        <end position="90"/>
    </location>
</feature>
<feature type="transmembrane region" description="Helical" evidence="6">
    <location>
        <begin position="102"/>
        <end position="127"/>
    </location>
</feature>
<dbReference type="InterPro" id="IPR017900">
    <property type="entry name" value="4Fe4S_Fe_S_CS"/>
</dbReference>
<comment type="caution">
    <text evidence="8">The sequence shown here is derived from an EMBL/GenBank/DDBJ whole genome shotgun (WGS) entry which is preliminary data.</text>
</comment>
<accession>A0ABV9Q105</accession>
<evidence type="ECO:0000313" key="9">
    <source>
        <dbReference type="Proteomes" id="UP001596002"/>
    </source>
</evidence>
<evidence type="ECO:0000256" key="1">
    <source>
        <dbReference type="ARBA" id="ARBA00022485"/>
    </source>
</evidence>
<dbReference type="EMBL" id="JBHSHC010000060">
    <property type="protein sequence ID" value="MFC4767454.1"/>
    <property type="molecule type" value="Genomic_DNA"/>
</dbReference>
<dbReference type="Proteomes" id="UP001596002">
    <property type="component" value="Unassembled WGS sequence"/>
</dbReference>
<gene>
    <name evidence="8" type="ORF">ACFO8Q_08765</name>
</gene>
<evidence type="ECO:0000256" key="4">
    <source>
        <dbReference type="ARBA" id="ARBA00023004"/>
    </source>
</evidence>
<dbReference type="PROSITE" id="PS00198">
    <property type="entry name" value="4FE4S_FER_1"/>
    <property type="match status" value="1"/>
</dbReference>
<keyword evidence="2" id="KW-0479">Metal-binding</keyword>
<keyword evidence="5" id="KW-0411">Iron-sulfur</keyword>
<feature type="domain" description="4Fe-4S ferredoxin-type" evidence="7">
    <location>
        <begin position="261"/>
        <end position="292"/>
    </location>
</feature>
<keyword evidence="6" id="KW-0812">Transmembrane</keyword>
<keyword evidence="9" id="KW-1185">Reference proteome</keyword>
<feature type="transmembrane region" description="Helical" evidence="6">
    <location>
        <begin position="139"/>
        <end position="163"/>
    </location>
</feature>
<keyword evidence="3" id="KW-0560">Oxidoreductase</keyword>
<evidence type="ECO:0000256" key="6">
    <source>
        <dbReference type="SAM" id="Phobius"/>
    </source>
</evidence>
<evidence type="ECO:0000259" key="7">
    <source>
        <dbReference type="PROSITE" id="PS51379"/>
    </source>
</evidence>
<dbReference type="InterPro" id="IPR004017">
    <property type="entry name" value="Cys_rich_dom"/>
</dbReference>
<dbReference type="InterPro" id="IPR017896">
    <property type="entry name" value="4Fe4S_Fe-S-bd"/>
</dbReference>
<dbReference type="Pfam" id="PF02754">
    <property type="entry name" value="CCG"/>
    <property type="match status" value="2"/>
</dbReference>
<dbReference type="SUPFAM" id="SSF46548">
    <property type="entry name" value="alpha-helical ferredoxin"/>
    <property type="match status" value="1"/>
</dbReference>
<evidence type="ECO:0000313" key="8">
    <source>
        <dbReference type="EMBL" id="MFC4767454.1"/>
    </source>
</evidence>
<dbReference type="Gene3D" id="1.10.1060.10">
    <property type="entry name" value="Alpha-helical ferredoxin"/>
    <property type="match status" value="1"/>
</dbReference>
<dbReference type="Gene3D" id="1.20.950.20">
    <property type="entry name" value="Transmembrane di-heme cytochromes, Chain C"/>
    <property type="match status" value="1"/>
</dbReference>
<feature type="transmembrane region" description="Helical" evidence="6">
    <location>
        <begin position="6"/>
        <end position="23"/>
    </location>
</feature>
<keyword evidence="1" id="KW-0004">4Fe-4S</keyword>
<name>A0ABV9Q105_9BACL</name>
<sequence length="673" mass="75128">MVRILLFLAIAAGSVYLFWTALYRKYQYLMLGRPESRPEGKDERIRSIFRDVLGQGKVLAEPAGIGHFFIFWGFIVLSFGTLEFVAHHIFGGHLPLIGTADWFVLMHEVFSLLVLIAILIAAGRRALIRPMRLDQTGEAYLILGFIGGLVITDMIVMGLEVAITGHNPGWASPVASWLGTLFAGGNLTVLKVLEEVFVWAHFAVLFGFLIFIPRSKHLHMIAAGINTYFRRLTPHGRLRTMDLSDETVEEFGVGRIDQFTWKQLLDGYACTECGRCHVNCPATLSGKPLSPKYLILKMRDHLTEVGDQFLANKLAAATGVPGANLEVAATSETVEELPMLMGNVYSEDEIWACTTCRACEEACPVYNEHVDKIMDLRRYMVLTEGKSNGEINRAFQNLERQSNEWGQNRNTRAEWAKDLDVRTMADVQGQVEYLYYVGSACSFDPRNQKIARSFVNLLNKAGVDFAILGTEEESDGDSARRLGNEFLFQALAEANVEIFKAYNVKKIITTDPHAYNTFKNEYPDFGLEGVEVIHGTELLAKLIDEGKLVPSNEVSEIITYHDSCYLGRYNGVYSAPRYILEKIPGVKVVEMERNRERGMCCGAGGGSFWKEEMKGTDRINVMRTEQALETGCTAIGTACPFCMTMMIDGTKAKGVEDSVSTYDVVELLEMSLA</sequence>
<dbReference type="Pfam" id="PF13187">
    <property type="entry name" value="Fer4_9"/>
    <property type="match status" value="1"/>
</dbReference>
<dbReference type="PROSITE" id="PS51379">
    <property type="entry name" value="4FE4S_FER_2"/>
    <property type="match status" value="2"/>
</dbReference>
<keyword evidence="6" id="KW-0472">Membrane</keyword>
<reference evidence="9" key="1">
    <citation type="journal article" date="2019" name="Int. J. Syst. Evol. Microbiol.">
        <title>The Global Catalogue of Microorganisms (GCM) 10K type strain sequencing project: providing services to taxonomists for standard genome sequencing and annotation.</title>
        <authorList>
            <consortium name="The Broad Institute Genomics Platform"/>
            <consortium name="The Broad Institute Genome Sequencing Center for Infectious Disease"/>
            <person name="Wu L."/>
            <person name="Ma J."/>
        </authorList>
    </citation>
    <scope>NUCLEOTIDE SEQUENCE [LARGE SCALE GENOMIC DNA]</scope>
    <source>
        <strain evidence="9">WYCCWR 12678</strain>
    </source>
</reference>
<dbReference type="PANTHER" id="PTHR43255:SF1">
    <property type="entry name" value="IRON-SULFUR-BINDING OXIDOREDUCTASE FADF-RELATED"/>
    <property type="match status" value="1"/>
</dbReference>
<keyword evidence="6" id="KW-1133">Transmembrane helix</keyword>
<dbReference type="InterPro" id="IPR051460">
    <property type="entry name" value="HdrC_iron-sulfur_subunit"/>
</dbReference>
<dbReference type="SUPFAM" id="SSF103501">
    <property type="entry name" value="Respiratory nitrate reductase 1 gamma chain"/>
    <property type="match status" value="1"/>
</dbReference>
<evidence type="ECO:0000256" key="2">
    <source>
        <dbReference type="ARBA" id="ARBA00022723"/>
    </source>
</evidence>
<evidence type="ECO:0000256" key="5">
    <source>
        <dbReference type="ARBA" id="ARBA00023014"/>
    </source>
</evidence>
<dbReference type="InterPro" id="IPR036197">
    <property type="entry name" value="NarG-like_sf"/>
</dbReference>
<feature type="domain" description="4Fe-4S ferredoxin-type" evidence="7">
    <location>
        <begin position="343"/>
        <end position="373"/>
    </location>
</feature>
<feature type="transmembrane region" description="Helical" evidence="6">
    <location>
        <begin position="196"/>
        <end position="212"/>
    </location>
</feature>
<dbReference type="RefSeq" id="WP_380025388.1">
    <property type="nucleotide sequence ID" value="NZ_JBHSHC010000060.1"/>
</dbReference>
<protein>
    <submittedName>
        <fullName evidence="8">Heterodisulfide reductase-related iron-sulfur binding cluster</fullName>
    </submittedName>
</protein>
<dbReference type="InterPro" id="IPR009051">
    <property type="entry name" value="Helical_ferredxn"/>
</dbReference>